<feature type="domain" description="S1 motif" evidence="16">
    <location>
        <begin position="38"/>
        <end position="120"/>
    </location>
</feature>
<evidence type="ECO:0000256" key="15">
    <source>
        <dbReference type="ARBA" id="ARBA00022884"/>
    </source>
</evidence>
<dbReference type="InterPro" id="IPR019307">
    <property type="entry name" value="RNA-bd_AU-1/RNase_E/G"/>
</dbReference>
<dbReference type="PANTHER" id="PTHR30001:SF0">
    <property type="entry name" value="RIBONUCLEASE G"/>
    <property type="match status" value="1"/>
</dbReference>
<evidence type="ECO:0000256" key="11">
    <source>
        <dbReference type="ARBA" id="ARBA00022730"/>
    </source>
</evidence>
<dbReference type="Pfam" id="PF20833">
    <property type="entry name" value="RNase_E_G_Thio"/>
    <property type="match status" value="1"/>
</dbReference>
<evidence type="ECO:0000256" key="10">
    <source>
        <dbReference type="ARBA" id="ARBA00022723"/>
    </source>
</evidence>
<gene>
    <name evidence="17" type="ORF">KVH43_10405</name>
</gene>
<dbReference type="PROSITE" id="PS50126">
    <property type="entry name" value="S1"/>
    <property type="match status" value="1"/>
</dbReference>
<evidence type="ECO:0000256" key="5">
    <source>
        <dbReference type="ARBA" id="ARBA00022490"/>
    </source>
</evidence>
<keyword evidence="8" id="KW-0819">tRNA processing</keyword>
<evidence type="ECO:0000256" key="12">
    <source>
        <dbReference type="ARBA" id="ARBA00022759"/>
    </source>
</evidence>
<dbReference type="InterPro" id="IPR048583">
    <property type="entry name" value="RNase_E_G_thioredoxin-like"/>
</dbReference>
<name>A0ABX8RBC4_9CLOT</name>
<evidence type="ECO:0000256" key="7">
    <source>
        <dbReference type="ARBA" id="ARBA00022555"/>
    </source>
</evidence>
<keyword evidence="10" id="KW-0479">Metal-binding</keyword>
<sequence length="502" mass="57438">MNEIIVNSSLSQTRVALLEDKELVELYIERENSKRTVGNIYKGRVTNVLPGMQAAFVDIGCEKNAFLFVKDAIPPEMSGSKEVSIRDVVKNGQEIIVQVIKESIGTKGARVTTHLTLPGRYLVLMPYIDYIGISRRINDEEERDRLRNILEELKPSNMGIIVRTAGEGKTEKELKEDLKFLLKLWQKIDKEKHLGFAPRVIYKDLDLIHRTIRDMFTGNIDKFVINDKEKYNSIIDLVELIAPHLRNRVEFFEMDMDIFDYYRIEKMIYEAIGRKVWLKSGGYIIIDQTEALTVIDVNTGKYVGSIDLEDTVLRTNKEAAIEIAKQLRLRDIGGIIIVDFIDMNNDGAEREVLEVLEKALEKDKTKTNVLGITQLGLLEMTRKKIRGRIGSIMQRKCPYCDGTGNVLSEYTVIQNIEKEVRRIAVHTNAQAVLIEVNPSVEALLKADGNRFVHELEEISNIKIFIEGVDHIHNNHLNVKAMGKIEKIESIIAEKNNDFRKKE</sequence>
<dbReference type="InterPro" id="IPR004659">
    <property type="entry name" value="RNase_E/G"/>
</dbReference>
<proteinExistence type="inferred from homology"/>
<evidence type="ECO:0000256" key="4">
    <source>
        <dbReference type="ARBA" id="ARBA00017719"/>
    </source>
</evidence>
<keyword evidence="13" id="KW-0378">Hydrolase</keyword>
<dbReference type="Pfam" id="PF10150">
    <property type="entry name" value="RNase_E_G"/>
    <property type="match status" value="1"/>
</dbReference>
<comment type="cofactor">
    <cofactor evidence="1">
        <name>Mg(2+)</name>
        <dbReference type="ChEBI" id="CHEBI:18420"/>
    </cofactor>
</comment>
<keyword evidence="15" id="KW-0694">RNA-binding</keyword>
<protein>
    <recommendedName>
        <fullName evidence="4">Ribonuclease G</fullName>
    </recommendedName>
</protein>
<comment type="subcellular location">
    <subcellularLocation>
        <location evidence="2">Cytoplasm</location>
    </subcellularLocation>
</comment>
<evidence type="ECO:0000313" key="17">
    <source>
        <dbReference type="EMBL" id="QXM05769.1"/>
    </source>
</evidence>
<keyword evidence="6" id="KW-0698">rRNA processing</keyword>
<evidence type="ECO:0000256" key="2">
    <source>
        <dbReference type="ARBA" id="ARBA00004496"/>
    </source>
</evidence>
<evidence type="ECO:0000256" key="8">
    <source>
        <dbReference type="ARBA" id="ARBA00022694"/>
    </source>
</evidence>
<organism evidence="17 18">
    <name type="scientific">Crassaminicella indica</name>
    <dbReference type="NCBI Taxonomy" id="2855394"/>
    <lineage>
        <taxon>Bacteria</taxon>
        <taxon>Bacillati</taxon>
        <taxon>Bacillota</taxon>
        <taxon>Clostridia</taxon>
        <taxon>Eubacteriales</taxon>
        <taxon>Clostridiaceae</taxon>
        <taxon>Crassaminicella</taxon>
    </lineage>
</organism>
<comment type="similarity">
    <text evidence="3">Belongs to the RNase E/G family. RNase G subfamily.</text>
</comment>
<keyword evidence="18" id="KW-1185">Reference proteome</keyword>
<evidence type="ECO:0000256" key="14">
    <source>
        <dbReference type="ARBA" id="ARBA00022842"/>
    </source>
</evidence>
<accession>A0ABX8RBC4</accession>
<dbReference type="RefSeq" id="WP_218282467.1">
    <property type="nucleotide sequence ID" value="NZ_CP078093.1"/>
</dbReference>
<evidence type="ECO:0000256" key="6">
    <source>
        <dbReference type="ARBA" id="ARBA00022552"/>
    </source>
</evidence>
<evidence type="ECO:0000256" key="13">
    <source>
        <dbReference type="ARBA" id="ARBA00022801"/>
    </source>
</evidence>
<evidence type="ECO:0000256" key="3">
    <source>
        <dbReference type="ARBA" id="ARBA00005663"/>
    </source>
</evidence>
<dbReference type="CDD" id="cd04453">
    <property type="entry name" value="S1_RNase_E"/>
    <property type="match status" value="1"/>
</dbReference>
<keyword evidence="11" id="KW-0699">rRNA-binding</keyword>
<evidence type="ECO:0000259" key="16">
    <source>
        <dbReference type="PROSITE" id="PS50126"/>
    </source>
</evidence>
<keyword evidence="12" id="KW-0255">Endonuclease</keyword>
<evidence type="ECO:0000256" key="9">
    <source>
        <dbReference type="ARBA" id="ARBA00022722"/>
    </source>
</evidence>
<dbReference type="PANTHER" id="PTHR30001">
    <property type="entry name" value="RIBONUCLEASE"/>
    <property type="match status" value="1"/>
</dbReference>
<keyword evidence="9" id="KW-0540">Nuclease</keyword>
<evidence type="ECO:0000256" key="1">
    <source>
        <dbReference type="ARBA" id="ARBA00001946"/>
    </source>
</evidence>
<evidence type="ECO:0000313" key="18">
    <source>
        <dbReference type="Proteomes" id="UP000886818"/>
    </source>
</evidence>
<dbReference type="SMART" id="SM00316">
    <property type="entry name" value="S1"/>
    <property type="match status" value="1"/>
</dbReference>
<dbReference type="NCBIfam" id="TIGR00757">
    <property type="entry name" value="RNaseEG"/>
    <property type="match status" value="1"/>
</dbReference>
<reference evidence="17" key="1">
    <citation type="submission" date="2021-07" db="EMBL/GenBank/DDBJ databases">
        <title>Complete genome sequence of Crassaminicella sp. 143-21, isolated from a deep-sea hydrothermal vent.</title>
        <authorList>
            <person name="Li X."/>
        </authorList>
    </citation>
    <scope>NUCLEOTIDE SEQUENCE</scope>
    <source>
        <strain evidence="17">143-21</strain>
    </source>
</reference>
<dbReference type="InterPro" id="IPR003029">
    <property type="entry name" value="S1_domain"/>
</dbReference>
<dbReference type="Proteomes" id="UP000886818">
    <property type="component" value="Chromosome"/>
</dbReference>
<keyword evidence="7" id="KW-0820">tRNA-binding</keyword>
<dbReference type="EMBL" id="CP078093">
    <property type="protein sequence ID" value="QXM05769.1"/>
    <property type="molecule type" value="Genomic_DNA"/>
</dbReference>
<keyword evidence="5" id="KW-0963">Cytoplasm</keyword>
<keyword evidence="14" id="KW-0460">Magnesium</keyword>